<dbReference type="GO" id="GO:0015031">
    <property type="term" value="P:protein transport"/>
    <property type="evidence" value="ECO:0007669"/>
    <property type="project" value="InterPro"/>
</dbReference>
<feature type="non-terminal residue" evidence="3">
    <location>
        <position position="1"/>
    </location>
</feature>
<evidence type="ECO:0000256" key="1">
    <source>
        <dbReference type="ARBA" id="ARBA00005536"/>
    </source>
</evidence>
<dbReference type="EMBL" id="GDID01004512">
    <property type="protein sequence ID" value="JAP92094.1"/>
    <property type="molecule type" value="Transcribed_RNA"/>
</dbReference>
<comment type="similarity">
    <text evidence="1">Belongs to the IST1 family.</text>
</comment>
<sequence>ARFDLQKFRTCTKVLGISIGQQQKTEEARNQALRVEIAKLIDSVGGNPTNNMMSAKLKAGEVVRMEVRCQVYEVLKIYAEQMSYDLPLIQRMLPNIPEGMVPNFHALIFASRYYAVKQLLEMADILKNTYGKQLIEQACNPQTCRADPELIQKITFHTPEQQRIDEIFEEVRQSLVQRNSLVQNYEQMKSVPNAPSNGPQQGPSNDQPAQGGDDLDDLRRRLQGL</sequence>
<dbReference type="InterPro" id="IPR042277">
    <property type="entry name" value="IST1-like"/>
</dbReference>
<dbReference type="Gene3D" id="1.20.1260.60">
    <property type="entry name" value="Vacuolar protein sorting-associated protein Ist1"/>
    <property type="match status" value="1"/>
</dbReference>
<name>A0A146K828_9EUKA</name>
<proteinExistence type="inferred from homology"/>
<feature type="region of interest" description="Disordered" evidence="2">
    <location>
        <begin position="189"/>
        <end position="225"/>
    </location>
</feature>
<protein>
    <submittedName>
        <fullName evidence="3">Uncharacterized protein</fullName>
    </submittedName>
</protein>
<reference evidence="3" key="1">
    <citation type="submission" date="2015-07" db="EMBL/GenBank/DDBJ databases">
        <title>Adaptation to a free-living lifestyle via gene acquisitions in the diplomonad Trepomonas sp. PC1.</title>
        <authorList>
            <person name="Xu F."/>
            <person name="Jerlstrom-Hultqvist J."/>
            <person name="Kolisko M."/>
            <person name="Simpson A.G.B."/>
            <person name="Roger A.J."/>
            <person name="Svard S.G."/>
            <person name="Andersson J.O."/>
        </authorList>
    </citation>
    <scope>NUCLEOTIDE SEQUENCE</scope>
    <source>
        <strain evidence="3">PC1</strain>
    </source>
</reference>
<organism evidence="3">
    <name type="scientific">Trepomonas sp. PC1</name>
    <dbReference type="NCBI Taxonomy" id="1076344"/>
    <lineage>
        <taxon>Eukaryota</taxon>
        <taxon>Metamonada</taxon>
        <taxon>Diplomonadida</taxon>
        <taxon>Hexamitidae</taxon>
        <taxon>Hexamitinae</taxon>
        <taxon>Trepomonas</taxon>
    </lineage>
</organism>
<evidence type="ECO:0000313" key="3">
    <source>
        <dbReference type="EMBL" id="JAP92094.1"/>
    </source>
</evidence>
<feature type="compositionally biased region" description="Polar residues" evidence="2">
    <location>
        <begin position="193"/>
        <end position="208"/>
    </location>
</feature>
<accession>A0A146K828</accession>
<dbReference type="InterPro" id="IPR005061">
    <property type="entry name" value="Ist1"/>
</dbReference>
<dbReference type="AlphaFoldDB" id="A0A146K828"/>
<evidence type="ECO:0000256" key="2">
    <source>
        <dbReference type="SAM" id="MobiDB-lite"/>
    </source>
</evidence>
<gene>
    <name evidence="3" type="ORF">TPC1_16073</name>
</gene>
<dbReference type="Pfam" id="PF03398">
    <property type="entry name" value="Ist1"/>
    <property type="match status" value="1"/>
</dbReference>